<keyword evidence="3" id="KW-1185">Reference proteome</keyword>
<dbReference type="KEGG" id="pbf:CFX0092_A3671"/>
<dbReference type="AlphaFoldDB" id="A0A1A9C9C0"/>
<keyword evidence="1" id="KW-0812">Transmembrane</keyword>
<evidence type="ECO:0000313" key="3">
    <source>
        <dbReference type="Proteomes" id="UP000215027"/>
    </source>
</evidence>
<dbReference type="RefSeq" id="WP_095044755.1">
    <property type="nucleotide sequence ID" value="NZ_LN890655.1"/>
</dbReference>
<gene>
    <name evidence="2" type="ORF">CFX0092_A3671</name>
</gene>
<evidence type="ECO:0000313" key="2">
    <source>
        <dbReference type="EMBL" id="SBU01549.1"/>
    </source>
</evidence>
<evidence type="ECO:0000256" key="1">
    <source>
        <dbReference type="SAM" id="Phobius"/>
    </source>
</evidence>
<organism evidence="2 3">
    <name type="scientific">Candidatus Promineifilum breve</name>
    <dbReference type="NCBI Taxonomy" id="1806508"/>
    <lineage>
        <taxon>Bacteria</taxon>
        <taxon>Bacillati</taxon>
        <taxon>Chloroflexota</taxon>
        <taxon>Ardenticatenia</taxon>
        <taxon>Candidatus Promineifilales</taxon>
        <taxon>Candidatus Promineifilaceae</taxon>
        <taxon>Candidatus Promineifilum</taxon>
    </lineage>
</organism>
<sequence length="137" mass="15195">MAATKTARSRTIWIWLLIIAAVLIAISDLLDAARFMGWLDTPMFDELEFVSPGVFWLGAFMSLLLAAIWFFTAVRLYNFDPRGWLFVVAIATINLIFLAMALFSGNTFSDIMWGVILNVAALVLGLLPSTKAAFGQK</sequence>
<protein>
    <submittedName>
        <fullName evidence="2">Uncharacterized protein</fullName>
    </submittedName>
</protein>
<feature type="transmembrane region" description="Helical" evidence="1">
    <location>
        <begin position="53"/>
        <end position="72"/>
    </location>
</feature>
<feature type="transmembrane region" description="Helical" evidence="1">
    <location>
        <begin position="12"/>
        <end position="33"/>
    </location>
</feature>
<name>A0A1A9C9C0_9CHLR</name>
<feature type="transmembrane region" description="Helical" evidence="1">
    <location>
        <begin position="111"/>
        <end position="127"/>
    </location>
</feature>
<accession>A0A1A9C9C0</accession>
<dbReference type="EMBL" id="LN890655">
    <property type="protein sequence ID" value="SBU01549.1"/>
    <property type="molecule type" value="Genomic_DNA"/>
</dbReference>
<dbReference type="Proteomes" id="UP000215027">
    <property type="component" value="Chromosome I"/>
</dbReference>
<feature type="transmembrane region" description="Helical" evidence="1">
    <location>
        <begin position="84"/>
        <end position="105"/>
    </location>
</feature>
<keyword evidence="1" id="KW-0472">Membrane</keyword>
<proteinExistence type="predicted"/>
<reference evidence="2" key="1">
    <citation type="submission" date="2016-01" db="EMBL/GenBank/DDBJ databases">
        <authorList>
            <person name="Mcilroy J.S."/>
            <person name="Karst M S."/>
            <person name="Albertsen M."/>
        </authorList>
    </citation>
    <scope>NUCLEOTIDE SEQUENCE</scope>
    <source>
        <strain evidence="2">Cfx-K</strain>
    </source>
</reference>
<keyword evidence="1" id="KW-1133">Transmembrane helix</keyword>